<evidence type="ECO:0000313" key="2">
    <source>
        <dbReference type="Proteomes" id="UP000663570"/>
    </source>
</evidence>
<proteinExistence type="predicted"/>
<sequence>MIDEGFDSPDALKDWRWLSDVEGWADQVAKVSVAGGELLIEPYTSYWLAGFHAPFLMQEFEGDFVMTARVKAEGLKPGSAPRSYSDTYIGIMARQAAPKAADWKPSDENHVWLAMGADGTESPSISVMRSVSGNSQQLVYATRQAWHELRLVRIGSTFVALHRVEGKPWRVTQRDTQSLRFTWQKMSERDMTHPGLPSRLQVGITATTDFLPTMQQRFAGLSDEPAAREFNLLTVRDGKRDLRAHIDYFRLARFQAPERWVGKDTNSLSEAELLSALGESLR</sequence>
<keyword evidence="2" id="KW-1185">Reference proteome</keyword>
<protein>
    <submittedName>
        <fullName evidence="1">Uncharacterized protein</fullName>
    </submittedName>
</protein>
<gene>
    <name evidence="1" type="ORF">JY500_21610</name>
</gene>
<dbReference type="EMBL" id="CP071060">
    <property type="protein sequence ID" value="QSI77008.1"/>
    <property type="molecule type" value="Genomic_DNA"/>
</dbReference>
<organism evidence="1 2">
    <name type="scientific">Niveibacterium microcysteis</name>
    <dbReference type="NCBI Taxonomy" id="2811415"/>
    <lineage>
        <taxon>Bacteria</taxon>
        <taxon>Pseudomonadati</taxon>
        <taxon>Pseudomonadota</taxon>
        <taxon>Betaproteobacteria</taxon>
        <taxon>Rhodocyclales</taxon>
        <taxon>Rhodocyclaceae</taxon>
        <taxon>Niveibacterium</taxon>
    </lineage>
</organism>
<accession>A0ABX7M8E6</accession>
<evidence type="ECO:0000313" key="1">
    <source>
        <dbReference type="EMBL" id="QSI77008.1"/>
    </source>
</evidence>
<name>A0ABX7M8E6_9RHOO</name>
<dbReference type="RefSeq" id="WP_206254576.1">
    <property type="nucleotide sequence ID" value="NZ_CP071060.1"/>
</dbReference>
<reference evidence="1 2" key="1">
    <citation type="submission" date="2021-02" db="EMBL/GenBank/DDBJ databases">
        <title>Niveibacterium changnyeongensis HC41.</title>
        <authorList>
            <person name="Kang M."/>
        </authorList>
    </citation>
    <scope>NUCLEOTIDE SEQUENCE [LARGE SCALE GENOMIC DNA]</scope>
    <source>
        <strain evidence="1 2">HC41</strain>
    </source>
</reference>
<dbReference type="Proteomes" id="UP000663570">
    <property type="component" value="Chromosome"/>
</dbReference>